<gene>
    <name evidence="1" type="ORF">OB919_18915</name>
</gene>
<evidence type="ECO:0000313" key="2">
    <source>
        <dbReference type="Proteomes" id="UP001321047"/>
    </source>
</evidence>
<dbReference type="Pfam" id="PF24373">
    <property type="entry name" value="DUF7529"/>
    <property type="match status" value="1"/>
</dbReference>
<dbReference type="Proteomes" id="UP001321047">
    <property type="component" value="Unassembled WGS sequence"/>
</dbReference>
<dbReference type="RefSeq" id="WP_342810329.1">
    <property type="nucleotide sequence ID" value="NZ_JAOPJZ010000027.1"/>
</dbReference>
<comment type="caution">
    <text evidence="1">The sequence shown here is derived from an EMBL/GenBank/DDBJ whole genome shotgun (WGS) entry which is preliminary data.</text>
</comment>
<dbReference type="AlphaFoldDB" id="A0AAP2ZBI1"/>
<keyword evidence="2" id="KW-1185">Reference proteome</keyword>
<dbReference type="InterPro" id="IPR055951">
    <property type="entry name" value="DUF7529"/>
</dbReference>
<organism evidence="1 2">
    <name type="scientific">Natronosalvus hydrolyticus</name>
    <dbReference type="NCBI Taxonomy" id="2979988"/>
    <lineage>
        <taxon>Archaea</taxon>
        <taxon>Methanobacteriati</taxon>
        <taxon>Methanobacteriota</taxon>
        <taxon>Stenosarchaea group</taxon>
        <taxon>Halobacteria</taxon>
        <taxon>Halobacteriales</taxon>
        <taxon>Natrialbaceae</taxon>
        <taxon>Natronosalvus</taxon>
    </lineage>
</organism>
<evidence type="ECO:0000313" key="1">
    <source>
        <dbReference type="EMBL" id="MCU4754023.1"/>
    </source>
</evidence>
<sequence length="162" mass="17495">MSSNLETPMRVKPYWEPLLADIDATVAEYEENGYDGTALHPGPVTVLGPGAYEGSAGLSVLLPKSAYETLEGLVEDADPDGIDVYASVADQLVLLGLFIRFEAAGRVLGLPAYYDRSNADAMLEWANEHGKLDLHLRTLGGERLVLSCVEPDRFVPTDEEAG</sequence>
<protein>
    <submittedName>
        <fullName evidence="1">Uncharacterized protein</fullName>
    </submittedName>
</protein>
<proteinExistence type="predicted"/>
<dbReference type="EMBL" id="JAOPJZ010000027">
    <property type="protein sequence ID" value="MCU4754023.1"/>
    <property type="molecule type" value="Genomic_DNA"/>
</dbReference>
<name>A0AAP2ZBI1_9EURY</name>
<reference evidence="1 2" key="1">
    <citation type="submission" date="2022-09" db="EMBL/GenBank/DDBJ databases">
        <title>Enrichment on poylsaccharides allowed isolation of novel metabolic and taxonomic groups of Haloarchaea.</title>
        <authorList>
            <person name="Sorokin D.Y."/>
            <person name="Elcheninov A.G."/>
            <person name="Khizhniak T.V."/>
            <person name="Kolganova T.V."/>
            <person name="Kublanov I.V."/>
        </authorList>
    </citation>
    <scope>NUCLEOTIDE SEQUENCE [LARGE SCALE GENOMIC DNA]</scope>
    <source>
        <strain evidence="1 2">AArc-curdl1</strain>
    </source>
</reference>
<accession>A0AAP2ZBI1</accession>